<dbReference type="PROSITE" id="PS51318">
    <property type="entry name" value="TAT"/>
    <property type="match status" value="1"/>
</dbReference>
<evidence type="ECO:0000256" key="2">
    <source>
        <dbReference type="SAM" id="SignalP"/>
    </source>
</evidence>
<accession>A0ABX7BCZ1</accession>
<dbReference type="PANTHER" id="PTHR33376">
    <property type="match status" value="1"/>
</dbReference>
<evidence type="ECO:0000256" key="1">
    <source>
        <dbReference type="ARBA" id="ARBA00022729"/>
    </source>
</evidence>
<dbReference type="Proteomes" id="UP000595197">
    <property type="component" value="Chromosome"/>
</dbReference>
<dbReference type="EMBL" id="CP067420">
    <property type="protein sequence ID" value="QQP92274.1"/>
    <property type="molecule type" value="Genomic_DNA"/>
</dbReference>
<gene>
    <name evidence="3" type="ORF">IGS68_02400</name>
</gene>
<dbReference type="NCBIfam" id="NF037995">
    <property type="entry name" value="TRAP_S1"/>
    <property type="match status" value="1"/>
</dbReference>
<dbReference type="PIRSF" id="PIRSF006470">
    <property type="entry name" value="DctB"/>
    <property type="match status" value="1"/>
</dbReference>
<sequence>MTRRTLRSRALKLMASAALVALAAVAVPAGGAQAQQVTFRSADIHPDGYPTVEAVKYMGEILARETDGRLGIKMFSSAQLGDEKDTIQQTQFGVIDMNRINLAPLNGLIPETRVPSMPFLFRSVDHMHAVVDGPIGDEILKTFDSQGLVGLAFYDSGARSFYNSKRPIRTLDDMKGLKIRVIQSEVFIDTIKALGGSATPMPSGEVYSAIQTGVVDGAENNWPTYQSQRHFEQARFYSLSQHSMSPEVLVMSKRVFDKQTPEDQALIRRAAKESVARMRELWQAREKTAEAEVLAAGVQANEVDKAVFEKAVEPVYAKHITDAKLKDLVERIRAVK</sequence>
<dbReference type="PANTHER" id="PTHR33376:SF2">
    <property type="entry name" value="DICARBOXYLATE-BINDING PERIPLASMIC PROTEIN"/>
    <property type="match status" value="1"/>
</dbReference>
<keyword evidence="1 2" id="KW-0732">Signal</keyword>
<dbReference type="InterPro" id="IPR006311">
    <property type="entry name" value="TAT_signal"/>
</dbReference>
<feature type="signal peptide" evidence="2">
    <location>
        <begin position="1"/>
        <end position="34"/>
    </location>
</feature>
<keyword evidence="4" id="KW-1185">Reference proteome</keyword>
<dbReference type="InterPro" id="IPR038404">
    <property type="entry name" value="TRAP_DctP_sf"/>
</dbReference>
<dbReference type="InterPro" id="IPR018389">
    <property type="entry name" value="DctP_fam"/>
</dbReference>
<reference evidence="3" key="1">
    <citation type="submission" date="2021-02" db="EMBL/GenBank/DDBJ databases">
        <title>Skermanella TT6 skin isolate.</title>
        <authorList>
            <person name="Lee K."/>
            <person name="Ganzorig M."/>
        </authorList>
    </citation>
    <scope>NUCLEOTIDE SEQUENCE</scope>
    <source>
        <strain evidence="3">TT6</strain>
    </source>
</reference>
<protein>
    <submittedName>
        <fullName evidence="3">TRAP transporter substrate-binding protein</fullName>
    </submittedName>
</protein>
<dbReference type="CDD" id="cd13671">
    <property type="entry name" value="PBP2_TRAP_SBP_like_3"/>
    <property type="match status" value="1"/>
</dbReference>
<dbReference type="InterPro" id="IPR004682">
    <property type="entry name" value="TRAP_DctP"/>
</dbReference>
<dbReference type="NCBIfam" id="TIGR00787">
    <property type="entry name" value="dctP"/>
    <property type="match status" value="1"/>
</dbReference>
<feature type="chain" id="PRO_5045776672" evidence="2">
    <location>
        <begin position="35"/>
        <end position="336"/>
    </location>
</feature>
<name>A0ABX7BCZ1_9PROT</name>
<organism evidence="3 4">
    <name type="scientific">Skermanella cutis</name>
    <dbReference type="NCBI Taxonomy" id="2775420"/>
    <lineage>
        <taxon>Bacteria</taxon>
        <taxon>Pseudomonadati</taxon>
        <taxon>Pseudomonadota</taxon>
        <taxon>Alphaproteobacteria</taxon>
        <taxon>Rhodospirillales</taxon>
        <taxon>Azospirillaceae</taxon>
        <taxon>Skermanella</taxon>
    </lineage>
</organism>
<dbReference type="Pfam" id="PF03480">
    <property type="entry name" value="DctP"/>
    <property type="match status" value="1"/>
</dbReference>
<evidence type="ECO:0000313" key="3">
    <source>
        <dbReference type="EMBL" id="QQP92274.1"/>
    </source>
</evidence>
<evidence type="ECO:0000313" key="4">
    <source>
        <dbReference type="Proteomes" id="UP000595197"/>
    </source>
</evidence>
<dbReference type="Gene3D" id="3.40.190.170">
    <property type="entry name" value="Bacterial extracellular solute-binding protein, family 7"/>
    <property type="match status" value="1"/>
</dbReference>
<proteinExistence type="predicted"/>